<organism evidence="7 8">
    <name type="scientific">Nephila pilipes</name>
    <name type="common">Giant wood spider</name>
    <name type="synonym">Nephila maculata</name>
    <dbReference type="NCBI Taxonomy" id="299642"/>
    <lineage>
        <taxon>Eukaryota</taxon>
        <taxon>Metazoa</taxon>
        <taxon>Ecdysozoa</taxon>
        <taxon>Arthropoda</taxon>
        <taxon>Chelicerata</taxon>
        <taxon>Arachnida</taxon>
        <taxon>Araneae</taxon>
        <taxon>Araneomorphae</taxon>
        <taxon>Entelegynae</taxon>
        <taxon>Araneoidea</taxon>
        <taxon>Nephilidae</taxon>
        <taxon>Nephila</taxon>
    </lineage>
</organism>
<reference evidence="7" key="1">
    <citation type="submission" date="2020-08" db="EMBL/GenBank/DDBJ databases">
        <title>Multicomponent nature underlies the extraordinary mechanical properties of spider dragline silk.</title>
        <authorList>
            <person name="Kono N."/>
            <person name="Nakamura H."/>
            <person name="Mori M."/>
            <person name="Yoshida Y."/>
            <person name="Ohtoshi R."/>
            <person name="Malay A.D."/>
            <person name="Moran D.A.P."/>
            <person name="Tomita M."/>
            <person name="Numata K."/>
            <person name="Arakawa K."/>
        </authorList>
    </citation>
    <scope>NUCLEOTIDE SEQUENCE</scope>
</reference>
<keyword evidence="1" id="KW-0479">Metal-binding</keyword>
<dbReference type="InterPro" id="IPR036236">
    <property type="entry name" value="Znf_C2H2_sf"/>
</dbReference>
<dbReference type="Gene3D" id="3.30.160.60">
    <property type="entry name" value="Classic Zinc Finger"/>
    <property type="match status" value="1"/>
</dbReference>
<keyword evidence="2 4" id="KW-0863">Zinc-finger</keyword>
<comment type="caution">
    <text evidence="7">The sequence shown here is derived from an EMBL/GenBank/DDBJ whole genome shotgun (WGS) entry which is preliminary data.</text>
</comment>
<dbReference type="Proteomes" id="UP000887013">
    <property type="component" value="Unassembled WGS sequence"/>
</dbReference>
<dbReference type="Pfam" id="PF12874">
    <property type="entry name" value="zf-met"/>
    <property type="match status" value="1"/>
</dbReference>
<dbReference type="EMBL" id="BMAW01095915">
    <property type="protein sequence ID" value="GFS72542.1"/>
    <property type="molecule type" value="Genomic_DNA"/>
</dbReference>
<evidence type="ECO:0000256" key="4">
    <source>
        <dbReference type="PROSITE-ProRule" id="PRU00042"/>
    </source>
</evidence>
<keyword evidence="3" id="KW-0862">Zinc</keyword>
<feature type="domain" description="C2H2-type" evidence="6">
    <location>
        <begin position="170"/>
        <end position="197"/>
    </location>
</feature>
<dbReference type="SMART" id="SM00355">
    <property type="entry name" value="ZnF_C2H2"/>
    <property type="match status" value="2"/>
</dbReference>
<dbReference type="AlphaFoldDB" id="A0A8X6T0L3"/>
<sequence length="203" mass="24128">MNCSEKRDMKLSGKSVKEKSSQLNRKTSLSKDERSWEKRTTKNPGMEEKRIIKPIYGEILLKGKRQPSESFHYFHRPSTSRGIIREHKEKLIPNDKRELKETNSLSTVRNEIPQKISDFDASFKSKEIQKENKMVGDKYQKLHCGYCKELISANDFAEHQWKHNIIENPYRCEICKKRFQRKGHLNEHVKCHPLSEHAKWFKD</sequence>
<dbReference type="PROSITE" id="PS50157">
    <property type="entry name" value="ZINC_FINGER_C2H2_2"/>
    <property type="match status" value="1"/>
</dbReference>
<dbReference type="InterPro" id="IPR013087">
    <property type="entry name" value="Znf_C2H2_type"/>
</dbReference>
<feature type="compositionally biased region" description="Basic and acidic residues" evidence="5">
    <location>
        <begin position="1"/>
        <end position="20"/>
    </location>
</feature>
<evidence type="ECO:0000256" key="3">
    <source>
        <dbReference type="ARBA" id="ARBA00022833"/>
    </source>
</evidence>
<evidence type="ECO:0000313" key="8">
    <source>
        <dbReference type="Proteomes" id="UP000887013"/>
    </source>
</evidence>
<accession>A0A8X6T0L3</accession>
<protein>
    <recommendedName>
        <fullName evidence="6">C2H2-type domain-containing protein</fullName>
    </recommendedName>
</protein>
<feature type="compositionally biased region" description="Basic and acidic residues" evidence="5">
    <location>
        <begin position="29"/>
        <end position="49"/>
    </location>
</feature>
<gene>
    <name evidence="7" type="ORF">NPIL_485211</name>
</gene>
<dbReference type="PROSITE" id="PS00028">
    <property type="entry name" value="ZINC_FINGER_C2H2_1"/>
    <property type="match status" value="1"/>
</dbReference>
<dbReference type="SUPFAM" id="SSF57667">
    <property type="entry name" value="beta-beta-alpha zinc fingers"/>
    <property type="match status" value="1"/>
</dbReference>
<evidence type="ECO:0000256" key="2">
    <source>
        <dbReference type="ARBA" id="ARBA00022771"/>
    </source>
</evidence>
<dbReference type="FunFam" id="3.30.160.60:FF:000065">
    <property type="entry name" value="B-cell CLL/lymphoma 6, member B"/>
    <property type="match status" value="1"/>
</dbReference>
<proteinExistence type="predicted"/>
<evidence type="ECO:0000313" key="7">
    <source>
        <dbReference type="EMBL" id="GFS72542.1"/>
    </source>
</evidence>
<evidence type="ECO:0000256" key="5">
    <source>
        <dbReference type="SAM" id="MobiDB-lite"/>
    </source>
</evidence>
<feature type="region of interest" description="Disordered" evidence="5">
    <location>
        <begin position="1"/>
        <end position="49"/>
    </location>
</feature>
<evidence type="ECO:0000256" key="1">
    <source>
        <dbReference type="ARBA" id="ARBA00022723"/>
    </source>
</evidence>
<name>A0A8X6T0L3_NEPPI</name>
<evidence type="ECO:0000259" key="6">
    <source>
        <dbReference type="PROSITE" id="PS50157"/>
    </source>
</evidence>
<keyword evidence="8" id="KW-1185">Reference proteome</keyword>
<dbReference type="GO" id="GO:0008270">
    <property type="term" value="F:zinc ion binding"/>
    <property type="evidence" value="ECO:0007669"/>
    <property type="project" value="UniProtKB-KW"/>
</dbReference>